<dbReference type="InterPro" id="IPR037039">
    <property type="entry name" value="CM_AroQ_sf_eucaryotic"/>
</dbReference>
<keyword evidence="4" id="KW-0584">Phenylalanine biosynthesis</keyword>
<keyword evidence="8" id="KW-0732">Signal</keyword>
<accession>A0A061H6X6</accession>
<feature type="compositionally biased region" description="Low complexity" evidence="7">
    <location>
        <begin position="28"/>
        <end position="43"/>
    </location>
</feature>
<dbReference type="KEGG" id="pfp:PFL1_04511"/>
<dbReference type="Proteomes" id="UP000053664">
    <property type="component" value="Unassembled WGS sequence"/>
</dbReference>
<dbReference type="HOGENOM" id="CLU_847667_0_0_1"/>
<evidence type="ECO:0000256" key="3">
    <source>
        <dbReference type="ARBA" id="ARBA00022490"/>
    </source>
</evidence>
<evidence type="ECO:0000313" key="10">
    <source>
        <dbReference type="Proteomes" id="UP000053664"/>
    </source>
</evidence>
<feature type="chain" id="PRO_5001599509" description="chorismate mutase" evidence="8">
    <location>
        <begin position="20"/>
        <end position="328"/>
    </location>
</feature>
<keyword evidence="3" id="KW-0963">Cytoplasm</keyword>
<dbReference type="GO" id="GO:0004106">
    <property type="term" value="F:chorismate mutase activity"/>
    <property type="evidence" value="ECO:0007669"/>
    <property type="project" value="UniProtKB-EC"/>
</dbReference>
<evidence type="ECO:0000256" key="5">
    <source>
        <dbReference type="ARBA" id="ARBA00023235"/>
    </source>
</evidence>
<feature type="region of interest" description="Disordered" evidence="7">
    <location>
        <begin position="24"/>
        <end position="45"/>
    </location>
</feature>
<evidence type="ECO:0000256" key="7">
    <source>
        <dbReference type="SAM" id="MobiDB-lite"/>
    </source>
</evidence>
<dbReference type="EC" id="5.4.99.5" evidence="2"/>
<sequence>MKLVSLLVLLPLLAGSVSGSTRLERSVRSTPPSSSSAAARPSSGGDAAALLTAARNKLEETEDALLHSLIARGKLAGVHGGSGVSDWHGCADVFKSLPAMPRDNTTLPHQWKGHANQPDFLLAHVPSSTATTADDDAGGASSSSTIDRFFYANIAGALSGSPTTAAGAAAKAGGAVAEAGAGATRAEMLASSLSLQLISDRIHIGEDVARAKLAQDRQTLCPLIAARDSQGLVKAVTNTTQEQAVLDRVLRKVSIWSARPAPAPAPAAGAGTANTAPATTSTTSAATSDPDAARIETFANNVQQLFKQFLIPLTTQLEVVYLLSIKCD</sequence>
<dbReference type="GO" id="GO:0005737">
    <property type="term" value="C:cytoplasm"/>
    <property type="evidence" value="ECO:0007669"/>
    <property type="project" value="UniProtKB-SubCell"/>
</dbReference>
<keyword evidence="4" id="KW-0028">Amino-acid biosynthesis</keyword>
<dbReference type="InterPro" id="IPR036263">
    <property type="entry name" value="Chorismate_II_sf"/>
</dbReference>
<dbReference type="EMBL" id="KE361637">
    <property type="protein sequence ID" value="EPQ27765.1"/>
    <property type="molecule type" value="Genomic_DNA"/>
</dbReference>
<dbReference type="GO" id="GO:0046417">
    <property type="term" value="P:chorismate metabolic process"/>
    <property type="evidence" value="ECO:0007669"/>
    <property type="project" value="InterPro"/>
</dbReference>
<dbReference type="eggNOG" id="KOG0795">
    <property type="taxonomic scope" value="Eukaryota"/>
</dbReference>
<evidence type="ECO:0000256" key="4">
    <source>
        <dbReference type="ARBA" id="ARBA00023222"/>
    </source>
</evidence>
<gene>
    <name evidence="9" type="ORF">PFL1_04511</name>
</gene>
<feature type="signal peptide" evidence="8">
    <location>
        <begin position="1"/>
        <end position="19"/>
    </location>
</feature>
<proteinExistence type="predicted"/>
<comment type="subcellular location">
    <subcellularLocation>
        <location evidence="1">Cytoplasm</location>
    </subcellularLocation>
</comment>
<protein>
    <recommendedName>
        <fullName evidence="2">chorismate mutase</fullName>
        <ecNumber evidence="2">5.4.99.5</ecNumber>
    </recommendedName>
</protein>
<evidence type="ECO:0000256" key="1">
    <source>
        <dbReference type="ARBA" id="ARBA00004496"/>
    </source>
</evidence>
<organism evidence="9 10">
    <name type="scientific">Pseudozyma flocculosa PF-1</name>
    <dbReference type="NCBI Taxonomy" id="1277687"/>
    <lineage>
        <taxon>Eukaryota</taxon>
        <taxon>Fungi</taxon>
        <taxon>Dikarya</taxon>
        <taxon>Basidiomycota</taxon>
        <taxon>Ustilaginomycotina</taxon>
        <taxon>Ustilaginomycetes</taxon>
        <taxon>Ustilaginales</taxon>
        <taxon>Ustilaginaceae</taxon>
        <taxon>Pseudozyma</taxon>
    </lineage>
</organism>
<feature type="compositionally biased region" description="Low complexity" evidence="7">
    <location>
        <begin position="266"/>
        <end position="289"/>
    </location>
</feature>
<dbReference type="GO" id="GO:0009094">
    <property type="term" value="P:L-phenylalanine biosynthetic process"/>
    <property type="evidence" value="ECO:0007669"/>
    <property type="project" value="UniProtKB-KW"/>
</dbReference>
<dbReference type="InterPro" id="IPR008238">
    <property type="entry name" value="Chorismate_mutase_AroQ_euk"/>
</dbReference>
<evidence type="ECO:0000256" key="6">
    <source>
        <dbReference type="ARBA" id="ARBA00023979"/>
    </source>
</evidence>
<dbReference type="AlphaFoldDB" id="A0A061H6X6"/>
<evidence type="ECO:0000256" key="8">
    <source>
        <dbReference type="SAM" id="SignalP"/>
    </source>
</evidence>
<reference evidence="9 10" key="1">
    <citation type="journal article" date="2013" name="Plant Cell">
        <title>The transition from a phytopathogenic smut ancestor to an anamorphic biocontrol agent deciphered by comparative whole-genome analysis.</title>
        <authorList>
            <person name="Lefebvre F."/>
            <person name="Joly D.L."/>
            <person name="Labbe C."/>
            <person name="Teichmann B."/>
            <person name="Linning R."/>
            <person name="Belzile F."/>
            <person name="Bakkeren G."/>
            <person name="Belanger R.R."/>
        </authorList>
    </citation>
    <scope>NUCLEOTIDE SEQUENCE [LARGE SCALE GENOMIC DNA]</scope>
    <source>
        <strain evidence="9 10">PF-1</strain>
    </source>
</reference>
<dbReference type="PANTHER" id="PTHR21145">
    <property type="entry name" value="CHORISMATE MUTASE"/>
    <property type="match status" value="1"/>
</dbReference>
<name>A0A061H6X6_9BASI</name>
<dbReference type="PANTHER" id="PTHR21145:SF12">
    <property type="entry name" value="CHORISMATE MUTASE"/>
    <property type="match status" value="1"/>
</dbReference>
<comment type="catalytic activity">
    <reaction evidence="6">
        <text>chorismate = prephenate</text>
        <dbReference type="Rhea" id="RHEA:13897"/>
        <dbReference type="ChEBI" id="CHEBI:29748"/>
        <dbReference type="ChEBI" id="CHEBI:29934"/>
        <dbReference type="EC" id="5.4.99.5"/>
    </reaction>
    <physiologicalReaction direction="left-to-right" evidence="6">
        <dbReference type="Rhea" id="RHEA:13898"/>
    </physiologicalReaction>
</comment>
<keyword evidence="4" id="KW-0057">Aromatic amino acid biosynthesis</keyword>
<dbReference type="RefSeq" id="XP_007880228.1">
    <property type="nucleotide sequence ID" value="XM_007882037.1"/>
</dbReference>
<evidence type="ECO:0000313" key="9">
    <source>
        <dbReference type="EMBL" id="EPQ27765.1"/>
    </source>
</evidence>
<dbReference type="GeneID" id="19318612"/>
<dbReference type="UniPathway" id="UPA00120">
    <property type="reaction ID" value="UER00203"/>
</dbReference>
<keyword evidence="5" id="KW-0413">Isomerase</keyword>
<dbReference type="SUPFAM" id="SSF48600">
    <property type="entry name" value="Chorismate mutase II"/>
    <property type="match status" value="1"/>
</dbReference>
<dbReference type="Gene3D" id="1.10.590.10">
    <property type="entry name" value="Chorismate mutase, AroQ class superfamily, eukaryotic"/>
    <property type="match status" value="1"/>
</dbReference>
<feature type="region of interest" description="Disordered" evidence="7">
    <location>
        <begin position="261"/>
        <end position="289"/>
    </location>
</feature>
<evidence type="ECO:0000256" key="2">
    <source>
        <dbReference type="ARBA" id="ARBA00012404"/>
    </source>
</evidence>